<evidence type="ECO:0000259" key="5">
    <source>
        <dbReference type="PROSITE" id="PS50089"/>
    </source>
</evidence>
<dbReference type="PROSITE" id="PS00518">
    <property type="entry name" value="ZF_RING_1"/>
    <property type="match status" value="1"/>
</dbReference>
<dbReference type="HOGENOM" id="CLU_1931483_0_0_1"/>
<dbReference type="SMART" id="SM00184">
    <property type="entry name" value="RING"/>
    <property type="match status" value="1"/>
</dbReference>
<dbReference type="PROSITE" id="PS50089">
    <property type="entry name" value="ZF_RING_2"/>
    <property type="match status" value="1"/>
</dbReference>
<accession>A0A0D3JPD0</accession>
<dbReference type="Gene3D" id="3.30.40.10">
    <property type="entry name" value="Zinc/RING finger domain, C3HC4 (zinc finger)"/>
    <property type="match status" value="1"/>
</dbReference>
<feature type="domain" description="RING-type" evidence="5">
    <location>
        <begin position="63"/>
        <end position="107"/>
    </location>
</feature>
<reference evidence="6" key="2">
    <citation type="submission" date="2024-10" db="UniProtKB">
        <authorList>
            <consortium name="EnsemblProtists"/>
        </authorList>
    </citation>
    <scope>IDENTIFICATION</scope>
</reference>
<dbReference type="GO" id="GO:0008270">
    <property type="term" value="F:zinc ion binding"/>
    <property type="evidence" value="ECO:0007669"/>
    <property type="project" value="UniProtKB-KW"/>
</dbReference>
<evidence type="ECO:0000256" key="1">
    <source>
        <dbReference type="ARBA" id="ARBA00022723"/>
    </source>
</evidence>
<name>A0A0D3JPD0_EMIH1</name>
<dbReference type="InterPro" id="IPR013083">
    <property type="entry name" value="Znf_RING/FYVE/PHD"/>
</dbReference>
<dbReference type="GeneID" id="17270910"/>
<dbReference type="PaxDb" id="2903-EOD25365"/>
<dbReference type="Pfam" id="PF13639">
    <property type="entry name" value="zf-RING_2"/>
    <property type="match status" value="1"/>
</dbReference>
<evidence type="ECO:0000313" key="6">
    <source>
        <dbReference type="EnsemblProtists" id="EOD25365"/>
    </source>
</evidence>
<evidence type="ECO:0000313" key="7">
    <source>
        <dbReference type="Proteomes" id="UP000013827"/>
    </source>
</evidence>
<keyword evidence="7" id="KW-1185">Reference proteome</keyword>
<keyword evidence="2 4" id="KW-0863">Zinc-finger</keyword>
<organism evidence="6 7">
    <name type="scientific">Emiliania huxleyi (strain CCMP1516)</name>
    <dbReference type="NCBI Taxonomy" id="280463"/>
    <lineage>
        <taxon>Eukaryota</taxon>
        <taxon>Haptista</taxon>
        <taxon>Haptophyta</taxon>
        <taxon>Prymnesiophyceae</taxon>
        <taxon>Isochrysidales</taxon>
        <taxon>Noelaerhabdaceae</taxon>
        <taxon>Emiliania</taxon>
    </lineage>
</organism>
<dbReference type="AlphaFoldDB" id="A0A0D3JPD0"/>
<evidence type="ECO:0000256" key="4">
    <source>
        <dbReference type="PROSITE-ProRule" id="PRU00175"/>
    </source>
</evidence>
<keyword evidence="3" id="KW-0862">Zinc</keyword>
<dbReference type="EnsemblProtists" id="EOD25365">
    <property type="protein sequence ID" value="EOD25365"/>
    <property type="gene ID" value="EMIHUDRAFT_237794"/>
</dbReference>
<dbReference type="RefSeq" id="XP_005777794.1">
    <property type="nucleotide sequence ID" value="XM_005777737.1"/>
</dbReference>
<dbReference type="KEGG" id="ehx:EMIHUDRAFT_237794"/>
<proteinExistence type="predicted"/>
<dbReference type="InterPro" id="IPR001841">
    <property type="entry name" value="Znf_RING"/>
</dbReference>
<reference evidence="7" key="1">
    <citation type="journal article" date="2013" name="Nature">
        <title>Pan genome of the phytoplankton Emiliania underpins its global distribution.</title>
        <authorList>
            <person name="Read B.A."/>
            <person name="Kegel J."/>
            <person name="Klute M.J."/>
            <person name="Kuo A."/>
            <person name="Lefebvre S.C."/>
            <person name="Maumus F."/>
            <person name="Mayer C."/>
            <person name="Miller J."/>
            <person name="Monier A."/>
            <person name="Salamov A."/>
            <person name="Young J."/>
            <person name="Aguilar M."/>
            <person name="Claverie J.M."/>
            <person name="Frickenhaus S."/>
            <person name="Gonzalez K."/>
            <person name="Herman E.K."/>
            <person name="Lin Y.C."/>
            <person name="Napier J."/>
            <person name="Ogata H."/>
            <person name="Sarno A.F."/>
            <person name="Shmutz J."/>
            <person name="Schroeder D."/>
            <person name="de Vargas C."/>
            <person name="Verret F."/>
            <person name="von Dassow P."/>
            <person name="Valentin K."/>
            <person name="Van de Peer Y."/>
            <person name="Wheeler G."/>
            <person name="Dacks J.B."/>
            <person name="Delwiche C.F."/>
            <person name="Dyhrman S.T."/>
            <person name="Glockner G."/>
            <person name="John U."/>
            <person name="Richards T."/>
            <person name="Worden A.Z."/>
            <person name="Zhang X."/>
            <person name="Grigoriev I.V."/>
            <person name="Allen A.E."/>
            <person name="Bidle K."/>
            <person name="Borodovsky M."/>
            <person name="Bowler C."/>
            <person name="Brownlee C."/>
            <person name="Cock J.M."/>
            <person name="Elias M."/>
            <person name="Gladyshev V.N."/>
            <person name="Groth M."/>
            <person name="Guda C."/>
            <person name="Hadaegh A."/>
            <person name="Iglesias-Rodriguez M.D."/>
            <person name="Jenkins J."/>
            <person name="Jones B.M."/>
            <person name="Lawson T."/>
            <person name="Leese F."/>
            <person name="Lindquist E."/>
            <person name="Lobanov A."/>
            <person name="Lomsadze A."/>
            <person name="Malik S.B."/>
            <person name="Marsh M.E."/>
            <person name="Mackinder L."/>
            <person name="Mock T."/>
            <person name="Mueller-Roeber B."/>
            <person name="Pagarete A."/>
            <person name="Parker M."/>
            <person name="Probert I."/>
            <person name="Quesneville H."/>
            <person name="Raines C."/>
            <person name="Rensing S.A."/>
            <person name="Riano-Pachon D.M."/>
            <person name="Richier S."/>
            <person name="Rokitta S."/>
            <person name="Shiraiwa Y."/>
            <person name="Soanes D.M."/>
            <person name="van der Giezen M."/>
            <person name="Wahlund T.M."/>
            <person name="Williams B."/>
            <person name="Wilson W."/>
            <person name="Wolfe G."/>
            <person name="Wurch L.L."/>
        </authorList>
    </citation>
    <scope>NUCLEOTIDE SEQUENCE</scope>
</reference>
<dbReference type="SUPFAM" id="SSF57850">
    <property type="entry name" value="RING/U-box"/>
    <property type="match status" value="1"/>
</dbReference>
<dbReference type="InterPro" id="IPR017907">
    <property type="entry name" value="Znf_RING_CS"/>
</dbReference>
<keyword evidence="1" id="KW-0479">Metal-binding</keyword>
<sequence>MHCVASVPTTGLTFGSSPVPCVPWLLFNGTEGGITLPPVSDQVCTSSFMARLLKIGVARRTECSVCFKMVKTKDNPSQLPCIHFLCTDCLKKLYQLDKKGLGCPSCKTHFPNYVLTAHSAVPGGVALCEWC</sequence>
<evidence type="ECO:0000256" key="2">
    <source>
        <dbReference type="ARBA" id="ARBA00022771"/>
    </source>
</evidence>
<dbReference type="Proteomes" id="UP000013827">
    <property type="component" value="Unassembled WGS sequence"/>
</dbReference>
<evidence type="ECO:0000256" key="3">
    <source>
        <dbReference type="ARBA" id="ARBA00022833"/>
    </source>
</evidence>
<protein>
    <recommendedName>
        <fullName evidence="5">RING-type domain-containing protein</fullName>
    </recommendedName>
</protein>